<evidence type="ECO:0000313" key="3">
    <source>
        <dbReference type="EMBL" id="MDK2564932.1"/>
    </source>
</evidence>
<dbReference type="InterPro" id="IPR014722">
    <property type="entry name" value="Rib_uL2_dom2"/>
</dbReference>
<dbReference type="Gene3D" id="2.30.30.30">
    <property type="match status" value="1"/>
</dbReference>
<accession>A0ABT7EDC7</accession>
<reference evidence="3 4" key="1">
    <citation type="submission" date="2023-05" db="EMBL/GenBank/DDBJ databases">
        <title>Rombocin, a short stable natural nisin variant, displays selective antimicrobial activity against Listeria monocytogenes and employs dual mode of action to kill target bacterial strains.</title>
        <authorList>
            <person name="Wambui J."/>
            <person name="Stephan R."/>
            <person name="Kuipers O.P."/>
        </authorList>
    </citation>
    <scope>NUCLEOTIDE SEQUENCE [LARGE SCALE GENOMIC DNA]</scope>
    <source>
        <strain evidence="3 4">RC002</strain>
    </source>
</reference>
<dbReference type="SUPFAM" id="SSF50104">
    <property type="entry name" value="Translation proteins SH3-like domain"/>
    <property type="match status" value="1"/>
</dbReference>
<evidence type="ECO:0000313" key="4">
    <source>
        <dbReference type="Proteomes" id="UP001301012"/>
    </source>
</evidence>
<dbReference type="CDD" id="cd06088">
    <property type="entry name" value="KOW_RPL14"/>
    <property type="match status" value="1"/>
</dbReference>
<dbReference type="RefSeq" id="WP_284133807.1">
    <property type="nucleotide sequence ID" value="NZ_JASKYM010000013.1"/>
</dbReference>
<sequence length="92" mass="10476">MLSNNLSVGQVVKATSGKEKDKLFFIIKVVDHQYVLIADGKKRKLGKPKLKKVKHLEIYNVINNKVNNKISSEQNVTDVFLRVELTKLNDLV</sequence>
<organism evidence="3 4">
    <name type="scientific">Romboutsia sedimentorum</name>
    <dbReference type="NCBI Taxonomy" id="1368474"/>
    <lineage>
        <taxon>Bacteria</taxon>
        <taxon>Bacillati</taxon>
        <taxon>Bacillota</taxon>
        <taxon>Clostridia</taxon>
        <taxon>Peptostreptococcales</taxon>
        <taxon>Peptostreptococcaceae</taxon>
        <taxon>Romboutsia</taxon>
    </lineage>
</organism>
<evidence type="ECO:0000256" key="1">
    <source>
        <dbReference type="ARBA" id="ARBA00022980"/>
    </source>
</evidence>
<dbReference type="EMBL" id="JASKYM010000013">
    <property type="protein sequence ID" value="MDK2564932.1"/>
    <property type="molecule type" value="Genomic_DNA"/>
</dbReference>
<keyword evidence="1" id="KW-0689">Ribosomal protein</keyword>
<keyword evidence="2" id="KW-0687">Ribonucleoprotein</keyword>
<keyword evidence="4" id="KW-1185">Reference proteome</keyword>
<gene>
    <name evidence="3" type="ORF">QOZ84_15465</name>
</gene>
<protein>
    <submittedName>
        <fullName evidence="3">KOW domain-containing RNA-binding protein</fullName>
    </submittedName>
</protein>
<dbReference type="Proteomes" id="UP001301012">
    <property type="component" value="Unassembled WGS sequence"/>
</dbReference>
<name>A0ABT7EDC7_9FIRM</name>
<evidence type="ECO:0000256" key="2">
    <source>
        <dbReference type="ARBA" id="ARBA00023274"/>
    </source>
</evidence>
<comment type="caution">
    <text evidence="3">The sequence shown here is derived from an EMBL/GenBank/DDBJ whole genome shotgun (WGS) entry which is preliminary data.</text>
</comment>
<dbReference type="InterPro" id="IPR041985">
    <property type="entry name" value="Ribosomal_eL14_KOW"/>
</dbReference>
<dbReference type="InterPro" id="IPR008991">
    <property type="entry name" value="Translation_prot_SH3-like_sf"/>
</dbReference>
<proteinExistence type="predicted"/>